<reference evidence="1 2" key="1">
    <citation type="submission" date="2011-04" db="EMBL/GenBank/DDBJ databases">
        <authorList>
            <person name="Rasko D."/>
            <person name="Redman J."/>
            <person name="Daugherty S.C."/>
            <person name="Tallon L."/>
            <person name="Sadzewicz L."/>
            <person name="Jones K."/>
            <person name="Santana-Cruz I."/>
            <person name="Liu X."/>
        </authorList>
    </citation>
    <scope>NUCLEOTIDE SEQUENCE [LARGE SCALE GENOMIC DNA]</scope>
    <source>
        <strain evidence="1 2">K-227</strain>
    </source>
</reference>
<comment type="caution">
    <text evidence="1">The sequence shown here is derived from an EMBL/GenBank/DDBJ whole genome shotgun (WGS) entry which is preliminary data.</text>
</comment>
<protein>
    <submittedName>
        <fullName evidence="1">Uncharacterized protein</fullName>
    </submittedName>
</protein>
<dbReference type="Proteomes" id="UP000004520">
    <property type="component" value="Unassembled WGS sequence"/>
</dbReference>
<proteinExistence type="predicted"/>
<dbReference type="AlphaFoldDB" id="F5NR84"/>
<evidence type="ECO:0000313" key="2">
    <source>
        <dbReference type="Proteomes" id="UP000004520"/>
    </source>
</evidence>
<organism evidence="1 2">
    <name type="scientific">Shigella flexneri K-227</name>
    <dbReference type="NCBI Taxonomy" id="766147"/>
    <lineage>
        <taxon>Bacteria</taxon>
        <taxon>Pseudomonadati</taxon>
        <taxon>Pseudomonadota</taxon>
        <taxon>Gammaproteobacteria</taxon>
        <taxon>Enterobacterales</taxon>
        <taxon>Enterobacteriaceae</taxon>
        <taxon>Shigella</taxon>
    </lineage>
</organism>
<sequence length="190" mass="23069">MRTFTNMLYDICTVLGLFKEGENPAHKRKSTNFEMHQKFWDQRYNEISRIIDAEGVFSQEQRRIIYARYEHFYYMMNSYPVHSTLKPEFLRSYCLRTFGVIFLVVDMYNTYRPENDSAFYYHIYNFYRNRIVLVLITLIQKAMKLLLNVIFGNIWLNWDSTRKIFMKMESCMLWGNIQELYGRITGKARA</sequence>
<name>F5NR84_SHIFL</name>
<dbReference type="PATRIC" id="fig|766147.3.peg.590"/>
<evidence type="ECO:0000313" key="1">
    <source>
        <dbReference type="EMBL" id="EGK39898.1"/>
    </source>
</evidence>
<dbReference type="EMBL" id="AFGY01000006">
    <property type="protein sequence ID" value="EGK39898.1"/>
    <property type="molecule type" value="Genomic_DNA"/>
</dbReference>
<gene>
    <name evidence="1" type="ORF">SFK227_0621</name>
</gene>
<accession>F5NR84</accession>